<dbReference type="Proteomes" id="UP000694872">
    <property type="component" value="Unplaced"/>
</dbReference>
<dbReference type="GO" id="GO:0008270">
    <property type="term" value="F:zinc ion binding"/>
    <property type="evidence" value="ECO:0007669"/>
    <property type="project" value="UniProtKB-KW"/>
</dbReference>
<evidence type="ECO:0000256" key="9">
    <source>
        <dbReference type="ARBA" id="ARBA00023242"/>
    </source>
</evidence>
<keyword evidence="8" id="KW-0804">Transcription</keyword>
<evidence type="ECO:0000256" key="10">
    <source>
        <dbReference type="PROSITE-ProRule" id="PRU00042"/>
    </source>
</evidence>
<evidence type="ECO:0000259" key="12">
    <source>
        <dbReference type="PROSITE" id="PS50157"/>
    </source>
</evidence>
<organism evidence="13">
    <name type="scientific">Papilio xuthus</name>
    <name type="common">Asian swallowtail butterfly</name>
    <dbReference type="NCBI Taxonomy" id="66420"/>
    <lineage>
        <taxon>Eukaryota</taxon>
        <taxon>Metazoa</taxon>
        <taxon>Ecdysozoa</taxon>
        <taxon>Arthropoda</taxon>
        <taxon>Hexapoda</taxon>
        <taxon>Insecta</taxon>
        <taxon>Pterygota</taxon>
        <taxon>Neoptera</taxon>
        <taxon>Endopterygota</taxon>
        <taxon>Lepidoptera</taxon>
        <taxon>Glossata</taxon>
        <taxon>Ditrysia</taxon>
        <taxon>Papilionoidea</taxon>
        <taxon>Papilionidae</taxon>
        <taxon>Papilioninae</taxon>
        <taxon>Papilio</taxon>
    </lineage>
</organism>
<evidence type="ECO:0000256" key="7">
    <source>
        <dbReference type="ARBA" id="ARBA00023125"/>
    </source>
</evidence>
<feature type="domain" description="C2H2-type" evidence="12">
    <location>
        <begin position="326"/>
        <end position="351"/>
    </location>
</feature>
<dbReference type="InterPro" id="IPR013087">
    <property type="entry name" value="Znf_C2H2_type"/>
</dbReference>
<dbReference type="InterPro" id="IPR012934">
    <property type="entry name" value="Znf_AD"/>
</dbReference>
<dbReference type="AlphaFoldDB" id="A0AAJ6Z2P8"/>
<dbReference type="InterPro" id="IPR036236">
    <property type="entry name" value="Znf_C2H2_sf"/>
</dbReference>
<feature type="domain" description="C2H2-type" evidence="12">
    <location>
        <begin position="269"/>
        <end position="292"/>
    </location>
</feature>
<feature type="domain" description="C2H2-type" evidence="12">
    <location>
        <begin position="298"/>
        <end position="325"/>
    </location>
</feature>
<dbReference type="RefSeq" id="XP_013164214.1">
    <property type="nucleotide sequence ID" value="XM_013308760.1"/>
</dbReference>
<dbReference type="PANTHER" id="PTHR24384:SF189">
    <property type="entry name" value="C2H2-TYPE DOMAIN-CONTAINING PROTEIN-RELATED"/>
    <property type="match status" value="1"/>
</dbReference>
<dbReference type="SUPFAM" id="SSF57667">
    <property type="entry name" value="beta-beta-alpha zinc fingers"/>
    <property type="match status" value="1"/>
</dbReference>
<evidence type="ECO:0000256" key="2">
    <source>
        <dbReference type="ARBA" id="ARBA00022723"/>
    </source>
</evidence>
<keyword evidence="4 10" id="KW-0863">Zinc-finger</keyword>
<evidence type="ECO:0000256" key="11">
    <source>
        <dbReference type="SAM" id="MobiDB-lite"/>
    </source>
</evidence>
<reference evidence="13" key="1">
    <citation type="submission" date="2025-08" db="UniProtKB">
        <authorList>
            <consortium name="RefSeq"/>
        </authorList>
    </citation>
    <scope>IDENTIFICATION</scope>
</reference>
<name>A0AAJ6Z2P8_PAPXU</name>
<dbReference type="Pfam" id="PF00096">
    <property type="entry name" value="zf-C2H2"/>
    <property type="match status" value="2"/>
</dbReference>
<keyword evidence="9" id="KW-0539">Nucleus</keyword>
<dbReference type="PANTHER" id="PTHR24384">
    <property type="entry name" value="FINGER PUTATIVE TRANSCRIPTION FACTOR FAMILY-RELATED"/>
    <property type="match status" value="1"/>
</dbReference>
<dbReference type="GO" id="GO:0000978">
    <property type="term" value="F:RNA polymerase II cis-regulatory region sequence-specific DNA binding"/>
    <property type="evidence" value="ECO:0007669"/>
    <property type="project" value="TreeGrafter"/>
</dbReference>
<dbReference type="Pfam" id="PF07776">
    <property type="entry name" value="zf-AD"/>
    <property type="match status" value="1"/>
</dbReference>
<evidence type="ECO:0000256" key="1">
    <source>
        <dbReference type="ARBA" id="ARBA00004123"/>
    </source>
</evidence>
<keyword evidence="3" id="KW-0677">Repeat</keyword>
<gene>
    <name evidence="13" type="primary">LOC106115405</name>
</gene>
<dbReference type="InterPro" id="IPR036280">
    <property type="entry name" value="Multihaem_cyt_sf"/>
</dbReference>
<evidence type="ECO:0000256" key="3">
    <source>
        <dbReference type="ARBA" id="ARBA00022737"/>
    </source>
</evidence>
<dbReference type="SMART" id="SM00355">
    <property type="entry name" value="ZnF_C2H2"/>
    <property type="match status" value="4"/>
</dbReference>
<protein>
    <submittedName>
        <fullName evidence="13">Zinc finger protein 236-like</fullName>
    </submittedName>
</protein>
<evidence type="ECO:0000256" key="6">
    <source>
        <dbReference type="ARBA" id="ARBA00023015"/>
    </source>
</evidence>
<keyword evidence="6" id="KW-0805">Transcription regulation</keyword>
<dbReference type="GO" id="GO:0000981">
    <property type="term" value="F:DNA-binding transcription factor activity, RNA polymerase II-specific"/>
    <property type="evidence" value="ECO:0007669"/>
    <property type="project" value="TreeGrafter"/>
</dbReference>
<keyword evidence="2" id="KW-0479">Metal-binding</keyword>
<dbReference type="PROSITE" id="PS50157">
    <property type="entry name" value="ZINC_FINGER_C2H2_2"/>
    <property type="match status" value="3"/>
</dbReference>
<dbReference type="KEGG" id="pxu:106115405"/>
<dbReference type="GeneID" id="106115405"/>
<evidence type="ECO:0000256" key="4">
    <source>
        <dbReference type="ARBA" id="ARBA00022771"/>
    </source>
</evidence>
<sequence>MDLIWSKDRLLKIFSTESVMVHANATGDCGSVPILCCHVCGGDSDLRRFRGTYNWNGIEEQYDLMLNECFGVEVPRLDCMICENCIHQLRNAKRFRNMVNAAFVKPQSESQMSNGSKTTFHKIFSNTKFDNELICPKKETKESKPKSTTDNHDKKRPEKRRYIETNVKTKKANVSCSVCNQRYPMIVPFEGVKKFICSRCKKNAETYGVCKKCNMRLPMSQMPEHMKTHTKTKLKGRNKLSTGAKMLPSLSKTDNLSRTQTYVKYPKKYQCSHCQKKYIVPKHLAHHINTVHGELLDCTCTVCGKDLKTRELLDKHMRSHTGQPIFQCHKCMKIFKSQRSLQSHFLTHQKC</sequence>
<dbReference type="GO" id="GO:0005634">
    <property type="term" value="C:nucleus"/>
    <property type="evidence" value="ECO:0007669"/>
    <property type="project" value="UniProtKB-SubCell"/>
</dbReference>
<feature type="region of interest" description="Disordered" evidence="11">
    <location>
        <begin position="139"/>
        <end position="160"/>
    </location>
</feature>
<evidence type="ECO:0000256" key="5">
    <source>
        <dbReference type="ARBA" id="ARBA00022833"/>
    </source>
</evidence>
<keyword evidence="7" id="KW-0238">DNA-binding</keyword>
<evidence type="ECO:0000256" key="8">
    <source>
        <dbReference type="ARBA" id="ARBA00023163"/>
    </source>
</evidence>
<dbReference type="InterPro" id="IPR050752">
    <property type="entry name" value="C2H2-ZF_domain"/>
</dbReference>
<dbReference type="PROSITE" id="PS00028">
    <property type="entry name" value="ZINC_FINGER_C2H2_1"/>
    <property type="match status" value="3"/>
</dbReference>
<dbReference type="Gene3D" id="3.30.160.60">
    <property type="entry name" value="Classic Zinc Finger"/>
    <property type="match status" value="1"/>
</dbReference>
<accession>A0AAJ6Z2P8</accession>
<proteinExistence type="predicted"/>
<keyword evidence="5" id="KW-0862">Zinc</keyword>
<dbReference type="SUPFAM" id="SSF48695">
    <property type="entry name" value="Multiheme cytochromes"/>
    <property type="match status" value="1"/>
</dbReference>
<comment type="subcellular location">
    <subcellularLocation>
        <location evidence="1">Nucleus</location>
    </subcellularLocation>
</comment>
<evidence type="ECO:0000313" key="13">
    <source>
        <dbReference type="RefSeq" id="XP_013164214.1"/>
    </source>
</evidence>